<evidence type="ECO:0000313" key="12">
    <source>
        <dbReference type="EMBL" id="CAB3395876.1"/>
    </source>
</evidence>
<dbReference type="NCBIfam" id="TIGR02138">
    <property type="entry name" value="phosphate_pstC"/>
    <property type="match status" value="1"/>
</dbReference>
<proteinExistence type="inferred from homology"/>
<evidence type="ECO:0000256" key="3">
    <source>
        <dbReference type="ARBA" id="ARBA00022448"/>
    </source>
</evidence>
<dbReference type="PROSITE" id="PS50928">
    <property type="entry name" value="ABC_TM1"/>
    <property type="match status" value="1"/>
</dbReference>
<feature type="transmembrane region" description="Helical" evidence="9">
    <location>
        <begin position="246"/>
        <end position="269"/>
    </location>
</feature>
<dbReference type="PANTHER" id="PTHR30425">
    <property type="entry name" value="PHOSPHATE TRANSPORT SYSTEM PERMEASE PROTEIN PST"/>
    <property type="match status" value="1"/>
</dbReference>
<feature type="domain" description="ABC transmembrane type-1" evidence="11">
    <location>
        <begin position="44"/>
        <end position="269"/>
    </location>
</feature>
<dbReference type="CDD" id="cd06261">
    <property type="entry name" value="TM_PBP2"/>
    <property type="match status" value="1"/>
</dbReference>
<evidence type="ECO:0000313" key="13">
    <source>
        <dbReference type="Proteomes" id="UP000502196"/>
    </source>
</evidence>
<evidence type="ECO:0000256" key="5">
    <source>
        <dbReference type="ARBA" id="ARBA00022592"/>
    </source>
</evidence>
<keyword evidence="6 9" id="KW-0812">Transmembrane</keyword>
<comment type="similarity">
    <text evidence="2 10">Belongs to the binding-protein-dependent transport system permease family. CysTW subfamily.</text>
</comment>
<evidence type="ECO:0000256" key="1">
    <source>
        <dbReference type="ARBA" id="ARBA00004651"/>
    </source>
</evidence>
<sequence>MLVVLMALLIWRSAEPSVQTFGASFLIGREWDPVHHRFGAMPYIYGTLVSTLLALFIAGPTSLGAAIYISEFAPRRLRTALGFLVDLLAAVPGVIYGLWGSFILAPWLGSYVEPALKQGLGFLPFFQGPTMGIGMLAAGVILAIMTSPVITAVCREVLEVVPAGQREAMIALGATPWEVVRRAVLPYARTGIVGAFTLGLGKAIGETMAVTMVIGNRPDIAWSLFAPAHTMTSVIINEFAEAVDPLHLAALIHIALVLFLVTLFINMLARLLIYQISRRVKQWSL</sequence>
<keyword evidence="7 9" id="KW-1133">Transmembrane helix</keyword>
<keyword evidence="5 10" id="KW-0592">Phosphate transport</keyword>
<dbReference type="GO" id="GO:0006817">
    <property type="term" value="P:phosphate ion transport"/>
    <property type="evidence" value="ECO:0007669"/>
    <property type="project" value="UniProtKB-KW"/>
</dbReference>
<dbReference type="Pfam" id="PF00528">
    <property type="entry name" value="BPD_transp_1"/>
    <property type="match status" value="1"/>
</dbReference>
<reference evidence="12 13" key="1">
    <citation type="submission" date="2020-04" db="EMBL/GenBank/DDBJ databases">
        <authorList>
            <person name="Hogendoorn C."/>
        </authorList>
    </citation>
    <scope>NUCLEOTIDE SEQUENCE [LARGE SCALE GENOMIC DNA]</scope>
    <source>
        <strain evidence="12">COOX1</strain>
    </source>
</reference>
<evidence type="ECO:0000256" key="9">
    <source>
        <dbReference type="RuleBase" id="RU363032"/>
    </source>
</evidence>
<feature type="transmembrane region" description="Helical" evidence="9">
    <location>
        <begin position="81"/>
        <end position="105"/>
    </location>
</feature>
<keyword evidence="8 9" id="KW-0472">Membrane</keyword>
<gene>
    <name evidence="12" type="primary">pstC</name>
    <name evidence="12" type="ORF">COOX1_3129</name>
</gene>
<dbReference type="Gene3D" id="1.10.3720.10">
    <property type="entry name" value="MetI-like"/>
    <property type="match status" value="1"/>
</dbReference>
<protein>
    <recommendedName>
        <fullName evidence="10">Phosphate transport system permease protein</fullName>
    </recommendedName>
</protein>
<evidence type="ECO:0000256" key="2">
    <source>
        <dbReference type="ARBA" id="ARBA00007069"/>
    </source>
</evidence>
<dbReference type="AlphaFoldDB" id="A0A6F9EG12"/>
<dbReference type="GO" id="GO:0005886">
    <property type="term" value="C:plasma membrane"/>
    <property type="evidence" value="ECO:0007669"/>
    <property type="project" value="UniProtKB-SubCell"/>
</dbReference>
<dbReference type="InterPro" id="IPR051124">
    <property type="entry name" value="Phosphate_Transport_Permease"/>
</dbReference>
<organism evidence="12 13">
    <name type="scientific">Kyrpidia spormannii</name>
    <dbReference type="NCBI Taxonomy" id="2055160"/>
    <lineage>
        <taxon>Bacteria</taxon>
        <taxon>Bacillati</taxon>
        <taxon>Bacillota</taxon>
        <taxon>Bacilli</taxon>
        <taxon>Bacillales</taxon>
        <taxon>Alicyclobacillaceae</taxon>
        <taxon>Kyrpidia</taxon>
    </lineage>
</organism>
<name>A0A6F9EG12_9BACL</name>
<dbReference type="InterPro" id="IPR035906">
    <property type="entry name" value="MetI-like_sf"/>
</dbReference>
<comment type="function">
    <text evidence="10">Part of the binding-protein-dependent transport system for phosphate; probably responsible for the translocation of the substrate across the membrane.</text>
</comment>
<evidence type="ECO:0000256" key="4">
    <source>
        <dbReference type="ARBA" id="ARBA00022475"/>
    </source>
</evidence>
<feature type="transmembrane region" description="Helical" evidence="9">
    <location>
        <begin position="40"/>
        <end position="69"/>
    </location>
</feature>
<evidence type="ECO:0000256" key="6">
    <source>
        <dbReference type="ARBA" id="ARBA00022692"/>
    </source>
</evidence>
<evidence type="ECO:0000256" key="7">
    <source>
        <dbReference type="ARBA" id="ARBA00022989"/>
    </source>
</evidence>
<keyword evidence="4 10" id="KW-1003">Cell membrane</keyword>
<comment type="subcellular location">
    <subcellularLocation>
        <location evidence="1 9">Cell membrane</location>
        <topology evidence="1 9">Multi-pass membrane protein</topology>
    </subcellularLocation>
</comment>
<dbReference type="SUPFAM" id="SSF161098">
    <property type="entry name" value="MetI-like"/>
    <property type="match status" value="1"/>
</dbReference>
<dbReference type="EMBL" id="LR792683">
    <property type="protein sequence ID" value="CAB3395876.1"/>
    <property type="molecule type" value="Genomic_DNA"/>
</dbReference>
<dbReference type="InterPro" id="IPR011864">
    <property type="entry name" value="Phosphate_PstC"/>
</dbReference>
<accession>A0A6F9EG12</accession>
<comment type="caution">
    <text evidence="10">Lacks conserved residue(s) required for the propagation of feature annotation.</text>
</comment>
<dbReference type="GO" id="GO:0005315">
    <property type="term" value="F:phosphate transmembrane transporter activity"/>
    <property type="evidence" value="ECO:0007669"/>
    <property type="project" value="InterPro"/>
</dbReference>
<dbReference type="Proteomes" id="UP000502196">
    <property type="component" value="Chromosome"/>
</dbReference>
<keyword evidence="3 9" id="KW-0813">Transport</keyword>
<dbReference type="InterPro" id="IPR000515">
    <property type="entry name" value="MetI-like"/>
</dbReference>
<evidence type="ECO:0000256" key="8">
    <source>
        <dbReference type="ARBA" id="ARBA00023136"/>
    </source>
</evidence>
<feature type="transmembrane region" description="Helical" evidence="9">
    <location>
        <begin position="125"/>
        <end position="145"/>
    </location>
</feature>
<dbReference type="PANTHER" id="PTHR30425:SF1">
    <property type="entry name" value="PHOSPHATE TRANSPORT SYSTEM PERMEASE PROTEIN PSTC"/>
    <property type="match status" value="1"/>
</dbReference>
<evidence type="ECO:0000259" key="11">
    <source>
        <dbReference type="PROSITE" id="PS50928"/>
    </source>
</evidence>
<evidence type="ECO:0000256" key="10">
    <source>
        <dbReference type="RuleBase" id="RU363054"/>
    </source>
</evidence>